<dbReference type="GO" id="GO:0008829">
    <property type="term" value="F:dCTP deaminase activity"/>
    <property type="evidence" value="ECO:0007669"/>
    <property type="project" value="UniProtKB-EC"/>
</dbReference>
<keyword evidence="4" id="KW-1185">Reference proteome</keyword>
<organism evidence="3 4">
    <name type="scientific">Parvularcula dongshanensis</name>
    <dbReference type="NCBI Taxonomy" id="1173995"/>
    <lineage>
        <taxon>Bacteria</taxon>
        <taxon>Pseudomonadati</taxon>
        <taxon>Pseudomonadota</taxon>
        <taxon>Alphaproteobacteria</taxon>
        <taxon>Parvularculales</taxon>
        <taxon>Parvularculaceae</taxon>
        <taxon>Parvularcula</taxon>
    </lineage>
</organism>
<dbReference type="InterPro" id="IPR053811">
    <property type="entry name" value="DCD_C"/>
</dbReference>
<evidence type="ECO:0000259" key="1">
    <source>
        <dbReference type="Pfam" id="PF06559"/>
    </source>
</evidence>
<name>A0A840I1X2_9PROT</name>
<gene>
    <name evidence="3" type="ORF">GGQ59_000781</name>
</gene>
<dbReference type="Proteomes" id="UP000563524">
    <property type="component" value="Unassembled WGS sequence"/>
</dbReference>
<accession>A0A840I1X2</accession>
<dbReference type="SUPFAM" id="SSF51283">
    <property type="entry name" value="dUTPase-like"/>
    <property type="match status" value="2"/>
</dbReference>
<reference evidence="3 4" key="1">
    <citation type="submission" date="2020-08" db="EMBL/GenBank/DDBJ databases">
        <title>Genomic Encyclopedia of Type Strains, Phase IV (KMG-IV): sequencing the most valuable type-strain genomes for metagenomic binning, comparative biology and taxonomic classification.</title>
        <authorList>
            <person name="Goeker M."/>
        </authorList>
    </citation>
    <scope>NUCLEOTIDE SEQUENCE [LARGE SCALE GENOMIC DNA]</scope>
    <source>
        <strain evidence="3 4">DSM 102850</strain>
    </source>
</reference>
<dbReference type="AlphaFoldDB" id="A0A840I1X2"/>
<keyword evidence="3" id="KW-0378">Hydrolase</keyword>
<comment type="caution">
    <text evidence="3">The sequence shown here is derived from an EMBL/GenBank/DDBJ whole genome shotgun (WGS) entry which is preliminary data.</text>
</comment>
<dbReference type="PANTHER" id="PTHR42680">
    <property type="entry name" value="DCTP DEAMINASE"/>
    <property type="match status" value="1"/>
</dbReference>
<dbReference type="InterPro" id="IPR036157">
    <property type="entry name" value="dUTPase-like_sf"/>
</dbReference>
<feature type="domain" description="2'-deoxycytidine 5'-triphosphate deaminase N-terminal" evidence="1">
    <location>
        <begin position="8"/>
        <end position="146"/>
    </location>
</feature>
<feature type="domain" description="2'-deoxycytidine 5'-triphosphate deaminase C-terminal" evidence="2">
    <location>
        <begin position="152"/>
        <end position="334"/>
    </location>
</feature>
<dbReference type="EMBL" id="JACHOB010000001">
    <property type="protein sequence ID" value="MBB4658281.1"/>
    <property type="molecule type" value="Genomic_DNA"/>
</dbReference>
<dbReference type="GO" id="GO:0009394">
    <property type="term" value="P:2'-deoxyribonucleotide metabolic process"/>
    <property type="evidence" value="ECO:0007669"/>
    <property type="project" value="InterPro"/>
</dbReference>
<evidence type="ECO:0000259" key="2">
    <source>
        <dbReference type="Pfam" id="PF22569"/>
    </source>
</evidence>
<dbReference type="Pfam" id="PF06559">
    <property type="entry name" value="DCD_N"/>
    <property type="match status" value="1"/>
</dbReference>
<dbReference type="NCBIfam" id="NF005734">
    <property type="entry name" value="PRK07559.1"/>
    <property type="match status" value="1"/>
</dbReference>
<dbReference type="PANTHER" id="PTHR42680:SF3">
    <property type="entry name" value="DCTP DEAMINASE"/>
    <property type="match status" value="1"/>
</dbReference>
<dbReference type="Pfam" id="PF22569">
    <property type="entry name" value="DCD_C"/>
    <property type="match status" value="1"/>
</dbReference>
<sequence>MLRLPSGFGPRQLQPASLDLTLGRRAWRVRAAFLPGAERTVADRLSGLALHELDLSRGAVLEKGCVYLIELREALSLPEGVSAGANPKSSTGRIDVFVRLVTDNGTAYERVPDGYEGPLYAEVSPRTFSVLVREGSTLNQLRLRRGDAFLSDAELRRVHEGRALSENGAIGGGLRLSVNLAGREAETVGYRARRHAGLIDVDRTGALDPADFWEPIAAPAEGFIVLDPDEFYILASRETLCVPPDLAAEMVAIDTELGAFRAHYAGFFDPGFGTGAPSRAVLEVRGYDAPFVLEHGQVAARLLYERLTGAPETVYGAGLGSNYQGQGLRLSKHFARG</sequence>
<protein>
    <submittedName>
        <fullName evidence="3">dCTP deaminase</fullName>
        <ecNumber evidence="3">3.5.4.13</ecNumber>
    </submittedName>
</protein>
<dbReference type="Gene3D" id="2.70.40.10">
    <property type="match status" value="2"/>
</dbReference>
<dbReference type="InterPro" id="IPR010550">
    <property type="entry name" value="DCD_N"/>
</dbReference>
<evidence type="ECO:0000313" key="3">
    <source>
        <dbReference type="EMBL" id="MBB4658281.1"/>
    </source>
</evidence>
<dbReference type="EC" id="3.5.4.13" evidence="3"/>
<proteinExistence type="predicted"/>
<evidence type="ECO:0000313" key="4">
    <source>
        <dbReference type="Proteomes" id="UP000563524"/>
    </source>
</evidence>